<keyword evidence="1" id="KW-0472">Membrane</keyword>
<feature type="transmembrane region" description="Helical" evidence="1">
    <location>
        <begin position="21"/>
        <end position="39"/>
    </location>
</feature>
<gene>
    <name evidence="2" type="ORF">IV54_GL001473</name>
</gene>
<dbReference type="PATRIC" id="fig|616990.3.peg.1564"/>
<feature type="transmembrane region" description="Helical" evidence="1">
    <location>
        <begin position="136"/>
        <end position="157"/>
    </location>
</feature>
<dbReference type="EMBL" id="JQCA01000037">
    <property type="protein sequence ID" value="KRO04411.1"/>
    <property type="molecule type" value="Genomic_DNA"/>
</dbReference>
<comment type="caution">
    <text evidence="2">The sequence shown here is derived from an EMBL/GenBank/DDBJ whole genome shotgun (WGS) entry which is preliminary data.</text>
</comment>
<keyword evidence="1" id="KW-1133">Transmembrane helix</keyword>
<feature type="transmembrane region" description="Helical" evidence="1">
    <location>
        <begin position="188"/>
        <end position="209"/>
    </location>
</feature>
<evidence type="ECO:0000313" key="2">
    <source>
        <dbReference type="EMBL" id="KRO04411.1"/>
    </source>
</evidence>
<evidence type="ECO:0000313" key="3">
    <source>
        <dbReference type="Proteomes" id="UP000051906"/>
    </source>
</evidence>
<proteinExistence type="predicted"/>
<protein>
    <submittedName>
        <fullName evidence="2">Uncharacterized protein</fullName>
    </submittedName>
</protein>
<feature type="transmembrane region" description="Helical" evidence="1">
    <location>
        <begin position="221"/>
        <end position="240"/>
    </location>
</feature>
<reference evidence="2 3" key="1">
    <citation type="journal article" date="2015" name="Genome Announc.">
        <title>Expanding the biotechnology potential of lactobacilli through comparative genomics of 213 strains and associated genera.</title>
        <authorList>
            <person name="Sun Z."/>
            <person name="Harris H.M."/>
            <person name="McCann A."/>
            <person name="Guo C."/>
            <person name="Argimon S."/>
            <person name="Zhang W."/>
            <person name="Yang X."/>
            <person name="Jeffery I.B."/>
            <person name="Cooney J.C."/>
            <person name="Kagawa T.F."/>
            <person name="Liu W."/>
            <person name="Song Y."/>
            <person name="Salvetti E."/>
            <person name="Wrobel A."/>
            <person name="Rasinkangas P."/>
            <person name="Parkhill J."/>
            <person name="Rea M.C."/>
            <person name="O'Sullivan O."/>
            <person name="Ritari J."/>
            <person name="Douillard F.P."/>
            <person name="Paul Ross R."/>
            <person name="Yang R."/>
            <person name="Briner A.E."/>
            <person name="Felis G.E."/>
            <person name="de Vos W.M."/>
            <person name="Barrangou R."/>
            <person name="Klaenhammer T.R."/>
            <person name="Caufield P.W."/>
            <person name="Cui Y."/>
            <person name="Zhang H."/>
            <person name="O'Toole P.W."/>
        </authorList>
    </citation>
    <scope>NUCLEOTIDE SEQUENCE [LARGE SCALE GENOMIC DNA]</scope>
    <source>
        <strain evidence="2 3">DSM 22467</strain>
    </source>
</reference>
<keyword evidence="3" id="KW-1185">Reference proteome</keyword>
<organism evidence="2 3">
    <name type="scientific">Levilactobacillus paucivorans</name>
    <dbReference type="NCBI Taxonomy" id="616990"/>
    <lineage>
        <taxon>Bacteria</taxon>
        <taxon>Bacillati</taxon>
        <taxon>Bacillota</taxon>
        <taxon>Bacilli</taxon>
        <taxon>Lactobacillales</taxon>
        <taxon>Lactobacillaceae</taxon>
        <taxon>Levilactobacillus</taxon>
    </lineage>
</organism>
<dbReference type="RefSeq" id="WP_057878001.1">
    <property type="nucleotide sequence ID" value="NZ_JQCA01000037.1"/>
</dbReference>
<dbReference type="Proteomes" id="UP000051906">
    <property type="component" value="Unassembled WGS sequence"/>
</dbReference>
<dbReference type="OrthoDB" id="2284943at2"/>
<feature type="transmembrane region" description="Helical" evidence="1">
    <location>
        <begin position="59"/>
        <end position="81"/>
    </location>
</feature>
<feature type="transmembrane region" description="Helical" evidence="1">
    <location>
        <begin position="102"/>
        <end position="124"/>
    </location>
</feature>
<sequence>MLKRLWGLVRLEWQVTWAKKMVFVYTLGVPLAYLLVATFNQYGHPLERYSLTNQLFGYWAYMILVGVISGFQFSLMGIWAAGAVNAEALTRQETYHVLLSNLVLQTVIIQIEILIFDGILAVLMPISASLQHMMMVAWGLNFLLIPIIAGFTTVFLLLPVRGAVTSLIATAYIGVGLLGVNAELFGQSALATIVMTIVDPCAYVVRFYLSWLNIGDQRSSLNGLLLGIVALGYLAVSVFVSRHLPRDSQAKIG</sequence>
<dbReference type="AlphaFoldDB" id="A0A0R2LXE3"/>
<name>A0A0R2LXE3_9LACO</name>
<accession>A0A0R2LXE3</accession>
<keyword evidence="1" id="KW-0812">Transmembrane</keyword>
<evidence type="ECO:0000256" key="1">
    <source>
        <dbReference type="SAM" id="Phobius"/>
    </source>
</evidence>
<feature type="transmembrane region" description="Helical" evidence="1">
    <location>
        <begin position="164"/>
        <end position="182"/>
    </location>
</feature>